<feature type="domain" description="DUF3825" evidence="1">
    <location>
        <begin position="28"/>
        <end position="257"/>
    </location>
</feature>
<gene>
    <name evidence="2" type="ORF">B6N60_00312</name>
</gene>
<dbReference type="Proteomes" id="UP000683511">
    <property type="component" value="Chromosome"/>
</dbReference>
<proteinExistence type="predicted"/>
<dbReference type="KEGG" id="rsin:B6N60_00312"/>
<dbReference type="RefSeq" id="WP_190606030.1">
    <property type="nucleotide sequence ID" value="NZ_CP021056.1"/>
</dbReference>
<name>A0A975T474_9NOST</name>
<dbReference type="EMBL" id="CP021056">
    <property type="protein sequence ID" value="QXE21635.1"/>
    <property type="molecule type" value="Genomic_DNA"/>
</dbReference>
<evidence type="ECO:0000259" key="1">
    <source>
        <dbReference type="Pfam" id="PF12873"/>
    </source>
</evidence>
<accession>A0A975T474</accession>
<evidence type="ECO:0000313" key="3">
    <source>
        <dbReference type="Proteomes" id="UP000683511"/>
    </source>
</evidence>
<evidence type="ECO:0000313" key="2">
    <source>
        <dbReference type="EMBL" id="QXE21635.1"/>
    </source>
</evidence>
<dbReference type="InterPro" id="IPR024437">
    <property type="entry name" value="DUF3825"/>
</dbReference>
<dbReference type="Pfam" id="PF12873">
    <property type="entry name" value="DUF3825"/>
    <property type="match status" value="1"/>
</dbReference>
<protein>
    <recommendedName>
        <fullName evidence="1">DUF3825 domain-containing protein</fullName>
    </recommendedName>
</protein>
<organism evidence="2 3">
    <name type="scientific">Richelia sinica FACHB-800</name>
    <dbReference type="NCBI Taxonomy" id="1357546"/>
    <lineage>
        <taxon>Bacteria</taxon>
        <taxon>Bacillati</taxon>
        <taxon>Cyanobacteriota</taxon>
        <taxon>Cyanophyceae</taxon>
        <taxon>Nostocales</taxon>
        <taxon>Nostocaceae</taxon>
        <taxon>Richelia</taxon>
    </lineage>
</organism>
<keyword evidence="3" id="KW-1185">Reference proteome</keyword>
<sequence>MSQDPYYLPAALYDFSLIPRFDECIEDLAEIAEPEDWDYKNTISDKPKPILRNYINYTYKRIAEEKKVAVSEDEQYACWNTGLITFNHEPIFILFERNKLDNPRTYWHFCKFVRKGQWELNKFSSLPEMAHYFDDPSCLVYNTRRELRSNIEHIIEDNRDRFPSEFQNKSNYSLQNSLQGAIYSALERVKRNYKTAIPQYYNGNIQLLLPLCLDEPTKADLALVIENYNDFYRASTCLTLDMAYNNARQITRPDREWLQP</sequence>
<dbReference type="AlphaFoldDB" id="A0A975T474"/>
<reference evidence="2" key="1">
    <citation type="submission" date="2017-04" db="EMBL/GenBank/DDBJ databases">
        <title>Genome deletions in a multicellular cyanobacterial endosymbiont for morphological adaptation in marine diatoms.</title>
        <authorList>
            <person name="Wang Y."/>
            <person name="Gao H."/>
            <person name="Li R."/>
            <person name="Xu X."/>
        </authorList>
    </citation>
    <scope>NUCLEOTIDE SEQUENCE</scope>
    <source>
        <strain evidence="2">FACHB 800</strain>
    </source>
</reference>